<reference evidence="9 10" key="1">
    <citation type="journal article" date="2018" name="Nat. Ecol. Evol.">
        <title>Pezizomycetes genomes reveal the molecular basis of ectomycorrhizal truffle lifestyle.</title>
        <authorList>
            <person name="Murat C."/>
            <person name="Payen T."/>
            <person name="Noel B."/>
            <person name="Kuo A."/>
            <person name="Morin E."/>
            <person name="Chen J."/>
            <person name="Kohler A."/>
            <person name="Krizsan K."/>
            <person name="Balestrini R."/>
            <person name="Da Silva C."/>
            <person name="Montanini B."/>
            <person name="Hainaut M."/>
            <person name="Levati E."/>
            <person name="Barry K.W."/>
            <person name="Belfiori B."/>
            <person name="Cichocki N."/>
            <person name="Clum A."/>
            <person name="Dockter R.B."/>
            <person name="Fauchery L."/>
            <person name="Guy J."/>
            <person name="Iotti M."/>
            <person name="Le Tacon F."/>
            <person name="Lindquist E.A."/>
            <person name="Lipzen A."/>
            <person name="Malagnac F."/>
            <person name="Mello A."/>
            <person name="Molinier V."/>
            <person name="Miyauchi S."/>
            <person name="Poulain J."/>
            <person name="Riccioni C."/>
            <person name="Rubini A."/>
            <person name="Sitrit Y."/>
            <person name="Splivallo R."/>
            <person name="Traeger S."/>
            <person name="Wang M."/>
            <person name="Zifcakova L."/>
            <person name="Wipf D."/>
            <person name="Zambonelli A."/>
            <person name="Paolocci F."/>
            <person name="Nowrousian M."/>
            <person name="Ottonello S."/>
            <person name="Baldrian P."/>
            <person name="Spatafora J.W."/>
            <person name="Henrissat B."/>
            <person name="Nagy L.G."/>
            <person name="Aury J.M."/>
            <person name="Wincker P."/>
            <person name="Grigoriev I.V."/>
            <person name="Bonfante P."/>
            <person name="Martin F.M."/>
        </authorList>
    </citation>
    <scope>NUCLEOTIDE SEQUENCE [LARGE SCALE GENOMIC DNA]</scope>
    <source>
        <strain evidence="9 10">ATCC MYA-4762</strain>
    </source>
</reference>
<dbReference type="EMBL" id="ML121537">
    <property type="protein sequence ID" value="RPB25629.1"/>
    <property type="molecule type" value="Genomic_DNA"/>
</dbReference>
<feature type="domain" description="Peptidase M48" evidence="8">
    <location>
        <begin position="85"/>
        <end position="263"/>
    </location>
</feature>
<feature type="non-terminal residue" evidence="9">
    <location>
        <position position="291"/>
    </location>
</feature>
<dbReference type="GO" id="GO:0046872">
    <property type="term" value="F:metal ion binding"/>
    <property type="evidence" value="ECO:0007669"/>
    <property type="project" value="UniProtKB-KW"/>
</dbReference>
<accession>A0A3N4LVM6</accession>
<dbReference type="PANTHER" id="PTHR22726">
    <property type="entry name" value="METALLOENDOPEPTIDASE OMA1"/>
    <property type="match status" value="1"/>
</dbReference>
<keyword evidence="7" id="KW-1133">Transmembrane helix</keyword>
<keyword evidence="3 6" id="KW-0378">Hydrolase</keyword>
<dbReference type="InParanoid" id="A0A3N4LVM6"/>
<keyword evidence="1 6" id="KW-0645">Protease</keyword>
<keyword evidence="7" id="KW-0812">Transmembrane</keyword>
<dbReference type="Proteomes" id="UP000267821">
    <property type="component" value="Unassembled WGS sequence"/>
</dbReference>
<organism evidence="9 10">
    <name type="scientific">Terfezia boudieri ATCC MYA-4762</name>
    <dbReference type="NCBI Taxonomy" id="1051890"/>
    <lineage>
        <taxon>Eukaryota</taxon>
        <taxon>Fungi</taxon>
        <taxon>Dikarya</taxon>
        <taxon>Ascomycota</taxon>
        <taxon>Pezizomycotina</taxon>
        <taxon>Pezizomycetes</taxon>
        <taxon>Pezizales</taxon>
        <taxon>Pezizaceae</taxon>
        <taxon>Terfezia</taxon>
    </lineage>
</organism>
<evidence type="ECO:0000256" key="1">
    <source>
        <dbReference type="ARBA" id="ARBA00022670"/>
    </source>
</evidence>
<evidence type="ECO:0000313" key="10">
    <source>
        <dbReference type="Proteomes" id="UP000267821"/>
    </source>
</evidence>
<dbReference type="Gene3D" id="3.30.2010.10">
    <property type="entry name" value="Metalloproteases ('zincins'), catalytic domain"/>
    <property type="match status" value="1"/>
</dbReference>
<dbReference type="FunCoup" id="A0A3N4LVM6">
    <property type="interactions" value="235"/>
</dbReference>
<keyword evidence="5 6" id="KW-0482">Metalloprotease</keyword>
<comment type="cofactor">
    <cofactor evidence="6">
        <name>Zn(2+)</name>
        <dbReference type="ChEBI" id="CHEBI:29105"/>
    </cofactor>
    <text evidence="6">Binds 1 zinc ion per subunit.</text>
</comment>
<keyword evidence="10" id="KW-1185">Reference proteome</keyword>
<dbReference type="PANTHER" id="PTHR22726:SF1">
    <property type="entry name" value="METALLOENDOPEPTIDASE OMA1, MITOCHONDRIAL"/>
    <property type="match status" value="1"/>
</dbReference>
<evidence type="ECO:0000256" key="6">
    <source>
        <dbReference type="RuleBase" id="RU003983"/>
    </source>
</evidence>
<evidence type="ECO:0000256" key="2">
    <source>
        <dbReference type="ARBA" id="ARBA00022723"/>
    </source>
</evidence>
<dbReference type="STRING" id="1051890.A0A3N4LVM6"/>
<evidence type="ECO:0000256" key="4">
    <source>
        <dbReference type="ARBA" id="ARBA00022833"/>
    </source>
</evidence>
<dbReference type="GO" id="GO:0005743">
    <property type="term" value="C:mitochondrial inner membrane"/>
    <property type="evidence" value="ECO:0007669"/>
    <property type="project" value="TreeGrafter"/>
</dbReference>
<dbReference type="InterPro" id="IPR001915">
    <property type="entry name" value="Peptidase_M48"/>
</dbReference>
<evidence type="ECO:0000256" key="7">
    <source>
        <dbReference type="SAM" id="Phobius"/>
    </source>
</evidence>
<evidence type="ECO:0000256" key="3">
    <source>
        <dbReference type="ARBA" id="ARBA00022801"/>
    </source>
</evidence>
<evidence type="ECO:0000256" key="5">
    <source>
        <dbReference type="ARBA" id="ARBA00023049"/>
    </source>
</evidence>
<proteinExistence type="inferred from homology"/>
<evidence type="ECO:0000313" key="9">
    <source>
        <dbReference type="EMBL" id="RPB25629.1"/>
    </source>
</evidence>
<keyword evidence="4 6" id="KW-0862">Zinc</keyword>
<name>A0A3N4LVM6_9PEZI</name>
<dbReference type="Pfam" id="PF01435">
    <property type="entry name" value="Peptidase_M48"/>
    <property type="match status" value="1"/>
</dbReference>
<dbReference type="GO" id="GO:0034982">
    <property type="term" value="P:mitochondrial protein processing"/>
    <property type="evidence" value="ECO:0007669"/>
    <property type="project" value="TreeGrafter"/>
</dbReference>
<protein>
    <recommendedName>
        <fullName evidence="8">Peptidase M48 domain-containing protein</fullName>
    </recommendedName>
</protein>
<dbReference type="GO" id="GO:0004222">
    <property type="term" value="F:metalloendopeptidase activity"/>
    <property type="evidence" value="ECO:0007669"/>
    <property type="project" value="InterPro"/>
</dbReference>
<dbReference type="InterPro" id="IPR051156">
    <property type="entry name" value="Mito/Outer_Membr_Metalloprot"/>
</dbReference>
<sequence length="291" mass="32765">RFQSRSRTLLHLWRHSLRFRIIVLLSASGVGMFYISNIETVPVSGRRRFNVFSPAIEAQTAKALYASTMDQFRGRILPANHPYTRTVRRVMNRLIRVSGMEDLNWEVYVIKDDSQKNAFVIPGGKVFVFSGILPIAANDDGLAAVLSHEISHTIAHHAAERMSQMFVVVAAIWAASLLLGVGSGGDGGFGRILMDLVYLRPQSRKQEAEADYIGLMMLAQACYNPQEAPRLWQRMSAVETVSPPQFLSTHPAHEKRVESLEKWMPEALDKQAQSDCYQTADVAEQFRRKFG</sequence>
<dbReference type="GO" id="GO:0006515">
    <property type="term" value="P:protein quality control for misfolded or incompletely synthesized proteins"/>
    <property type="evidence" value="ECO:0007669"/>
    <property type="project" value="TreeGrafter"/>
</dbReference>
<keyword evidence="2" id="KW-0479">Metal-binding</keyword>
<feature type="non-terminal residue" evidence="9">
    <location>
        <position position="1"/>
    </location>
</feature>
<comment type="similarity">
    <text evidence="6">Belongs to the peptidase M48 family.</text>
</comment>
<feature type="transmembrane region" description="Helical" evidence="7">
    <location>
        <begin position="21"/>
        <end position="38"/>
    </location>
</feature>
<dbReference type="CDD" id="cd07331">
    <property type="entry name" value="M48C_Oma1_like"/>
    <property type="match status" value="1"/>
</dbReference>
<dbReference type="OrthoDB" id="7464992at2759"/>
<gene>
    <name evidence="9" type="ORF">L211DRAFT_768425</name>
</gene>
<evidence type="ECO:0000259" key="8">
    <source>
        <dbReference type="Pfam" id="PF01435"/>
    </source>
</evidence>
<keyword evidence="7" id="KW-0472">Membrane</keyword>
<dbReference type="AlphaFoldDB" id="A0A3N4LVM6"/>